<reference evidence="2" key="1">
    <citation type="journal article" date="2016" name="Nat. Genet.">
        <title>A high-quality carrot genome assembly provides new insights into carotenoid accumulation and asterid genome evolution.</title>
        <authorList>
            <person name="Iorizzo M."/>
            <person name="Ellison S."/>
            <person name="Senalik D."/>
            <person name="Zeng P."/>
            <person name="Satapoomin P."/>
            <person name="Huang J."/>
            <person name="Bowman M."/>
            <person name="Iovene M."/>
            <person name="Sanseverino W."/>
            <person name="Cavagnaro P."/>
            <person name="Yildiz M."/>
            <person name="Macko-Podgorni A."/>
            <person name="Moranska E."/>
            <person name="Grzebelus E."/>
            <person name="Grzebelus D."/>
            <person name="Ashrafi H."/>
            <person name="Zheng Z."/>
            <person name="Cheng S."/>
            <person name="Spooner D."/>
            <person name="Van Deynze A."/>
            <person name="Simon P."/>
        </authorList>
    </citation>
    <scope>NUCLEOTIDE SEQUENCE</scope>
    <source>
        <tissue evidence="2">Leaf</tissue>
    </source>
</reference>
<dbReference type="NCBIfam" id="TIGR01640">
    <property type="entry name" value="F_box_assoc_1"/>
    <property type="match status" value="1"/>
</dbReference>
<name>A0AAF0X551_DAUCS</name>
<dbReference type="InterPro" id="IPR013187">
    <property type="entry name" value="F-box-assoc_dom_typ3"/>
</dbReference>
<keyword evidence="3" id="KW-1185">Reference proteome</keyword>
<feature type="domain" description="F-box associated beta-propeller type 3" evidence="1">
    <location>
        <begin position="10"/>
        <end position="215"/>
    </location>
</feature>
<protein>
    <recommendedName>
        <fullName evidence="1">F-box associated beta-propeller type 3 domain-containing protein</fullName>
    </recommendedName>
</protein>
<evidence type="ECO:0000313" key="2">
    <source>
        <dbReference type="EMBL" id="WOH01588.1"/>
    </source>
</evidence>
<gene>
    <name evidence="2" type="ORF">DCAR_0520972</name>
</gene>
<dbReference type="AlphaFoldDB" id="A0AAF0X551"/>
<proteinExistence type="predicted"/>
<sequence length="266" mass="30446">MPRLFSTHYSIRSVCNGILCLANSFGNVVYLWNPSIGKFKKLPVPEPHTCTTMPVKVGFGYDPISDDYKVFRVVSEKEFDVVPLIQVYSSNADSWTNEFKAPILKNVEHYGRTNVVVDGVLYFDNHEDHLISFDLHNEIFGLVPIPSSTQMGSEVLDFHGSVAMVFQSGIEILDLWTLDNVSGELSWTKKFSIEAHPETEMRLTKYLGAAQFFGHKLLDSIVFLYYVLYDYEKKETKVYKHEEENVRASLKYTETLVSLDGFEQVQ</sequence>
<organism evidence="2 3">
    <name type="scientific">Daucus carota subsp. sativus</name>
    <name type="common">Carrot</name>
    <dbReference type="NCBI Taxonomy" id="79200"/>
    <lineage>
        <taxon>Eukaryota</taxon>
        <taxon>Viridiplantae</taxon>
        <taxon>Streptophyta</taxon>
        <taxon>Embryophyta</taxon>
        <taxon>Tracheophyta</taxon>
        <taxon>Spermatophyta</taxon>
        <taxon>Magnoliopsida</taxon>
        <taxon>eudicotyledons</taxon>
        <taxon>Gunneridae</taxon>
        <taxon>Pentapetalae</taxon>
        <taxon>asterids</taxon>
        <taxon>campanulids</taxon>
        <taxon>Apiales</taxon>
        <taxon>Apiaceae</taxon>
        <taxon>Apioideae</taxon>
        <taxon>Scandiceae</taxon>
        <taxon>Daucinae</taxon>
        <taxon>Daucus</taxon>
        <taxon>Daucus sect. Daucus</taxon>
    </lineage>
</organism>
<accession>A0AAF0X551</accession>
<dbReference type="InterPro" id="IPR050796">
    <property type="entry name" value="SCF_F-box_component"/>
</dbReference>
<dbReference type="PANTHER" id="PTHR31672">
    <property type="entry name" value="BNACNNG10540D PROTEIN"/>
    <property type="match status" value="1"/>
</dbReference>
<dbReference type="Proteomes" id="UP000077755">
    <property type="component" value="Chromosome 5"/>
</dbReference>
<evidence type="ECO:0000259" key="1">
    <source>
        <dbReference type="Pfam" id="PF08268"/>
    </source>
</evidence>
<dbReference type="Pfam" id="PF08268">
    <property type="entry name" value="FBA_3"/>
    <property type="match status" value="1"/>
</dbReference>
<dbReference type="InterPro" id="IPR017451">
    <property type="entry name" value="F-box-assoc_interact_dom"/>
</dbReference>
<dbReference type="PANTHER" id="PTHR31672:SF13">
    <property type="entry name" value="F-BOX PROTEIN CPR30-LIKE"/>
    <property type="match status" value="1"/>
</dbReference>
<dbReference type="EMBL" id="CP093347">
    <property type="protein sequence ID" value="WOH01588.1"/>
    <property type="molecule type" value="Genomic_DNA"/>
</dbReference>
<evidence type="ECO:0000313" key="3">
    <source>
        <dbReference type="Proteomes" id="UP000077755"/>
    </source>
</evidence>
<reference evidence="2" key="2">
    <citation type="submission" date="2022-03" db="EMBL/GenBank/DDBJ databases">
        <title>Draft title - Genomic analysis of global carrot germplasm unveils the trajectory of domestication and the origin of high carotenoid orange carrot.</title>
        <authorList>
            <person name="Iorizzo M."/>
            <person name="Ellison S."/>
            <person name="Senalik D."/>
            <person name="Macko-Podgorni A."/>
            <person name="Grzebelus D."/>
            <person name="Bostan H."/>
            <person name="Rolling W."/>
            <person name="Curaba J."/>
            <person name="Simon P."/>
        </authorList>
    </citation>
    <scope>NUCLEOTIDE SEQUENCE</scope>
    <source>
        <tissue evidence="2">Leaf</tissue>
    </source>
</reference>